<dbReference type="EMBL" id="JABBWG010000080">
    <property type="protein sequence ID" value="KAG1802382.1"/>
    <property type="molecule type" value="Genomic_DNA"/>
</dbReference>
<name>A0A9P7DSY7_9AGAM</name>
<dbReference type="GeneID" id="64627700"/>
<proteinExistence type="predicted"/>
<comment type="caution">
    <text evidence="1">The sequence shown here is derived from an EMBL/GenBank/DDBJ whole genome shotgun (WGS) entry which is preliminary data.</text>
</comment>
<dbReference type="AlphaFoldDB" id="A0A9P7DSY7"/>
<accession>A0A9P7DSY7</accession>
<keyword evidence="2" id="KW-1185">Reference proteome</keyword>
<dbReference type="Proteomes" id="UP000807769">
    <property type="component" value="Unassembled WGS sequence"/>
</dbReference>
<dbReference type="RefSeq" id="XP_041186245.1">
    <property type="nucleotide sequence ID" value="XM_041333683.1"/>
</dbReference>
<sequence>MGQHFCYWHELVVHWLAQEINMVMGAFVGEEDEAEDVTEQLSESGCVFHTRNEKAFITYLGDIDEVAKQLFSTYNGMVDTVTEDYLEAMPIYQDKVIEALQDAYDQQETIKDGYTECLWWFHTKVLFSTIRFEQGIYKEQMIQAMRVVMERRLKMKDKIDIKWAESKQLMKDMTEHPYTVMKKHIDSRNEATVGDWVGLAMQECKKACTLRYKAIDPRPGLGDGDHVSLPPQGVGRPDGVESAQYTRRVDEHTLAMIKAQTCNSRIAHDSIIMNILGWC</sequence>
<evidence type="ECO:0000313" key="1">
    <source>
        <dbReference type="EMBL" id="KAG1802382.1"/>
    </source>
</evidence>
<organism evidence="1 2">
    <name type="scientific">Suillus subaureus</name>
    <dbReference type="NCBI Taxonomy" id="48587"/>
    <lineage>
        <taxon>Eukaryota</taxon>
        <taxon>Fungi</taxon>
        <taxon>Dikarya</taxon>
        <taxon>Basidiomycota</taxon>
        <taxon>Agaricomycotina</taxon>
        <taxon>Agaricomycetes</taxon>
        <taxon>Agaricomycetidae</taxon>
        <taxon>Boletales</taxon>
        <taxon>Suillineae</taxon>
        <taxon>Suillaceae</taxon>
        <taxon>Suillus</taxon>
    </lineage>
</organism>
<evidence type="ECO:0000313" key="2">
    <source>
        <dbReference type="Proteomes" id="UP000807769"/>
    </source>
</evidence>
<reference evidence="1" key="1">
    <citation type="journal article" date="2020" name="New Phytol.">
        <title>Comparative genomics reveals dynamic genome evolution in host specialist ectomycorrhizal fungi.</title>
        <authorList>
            <person name="Lofgren L.A."/>
            <person name="Nguyen N.H."/>
            <person name="Vilgalys R."/>
            <person name="Ruytinx J."/>
            <person name="Liao H.L."/>
            <person name="Branco S."/>
            <person name="Kuo A."/>
            <person name="LaButti K."/>
            <person name="Lipzen A."/>
            <person name="Andreopoulos W."/>
            <person name="Pangilinan J."/>
            <person name="Riley R."/>
            <person name="Hundley H."/>
            <person name="Na H."/>
            <person name="Barry K."/>
            <person name="Grigoriev I.V."/>
            <person name="Stajich J.E."/>
            <person name="Kennedy P.G."/>
        </authorList>
    </citation>
    <scope>NUCLEOTIDE SEQUENCE</scope>
    <source>
        <strain evidence="1">MN1</strain>
    </source>
</reference>
<protein>
    <submittedName>
        <fullName evidence="1">Uncharacterized protein</fullName>
    </submittedName>
</protein>
<gene>
    <name evidence="1" type="ORF">BJ212DRAFT_1304852</name>
</gene>